<organism evidence="6 7">
    <name type="scientific">Enterocloster hominis</name>
    <name type="common">ex Liu et al. 2021</name>
    <dbReference type="NCBI Taxonomy" id="2763663"/>
    <lineage>
        <taxon>Bacteria</taxon>
        <taxon>Bacillati</taxon>
        <taxon>Bacillota</taxon>
        <taxon>Clostridia</taxon>
        <taxon>Lachnospirales</taxon>
        <taxon>Lachnospiraceae</taxon>
        <taxon>Enterocloster</taxon>
    </lineage>
</organism>
<evidence type="ECO:0000256" key="2">
    <source>
        <dbReference type="ARBA" id="ARBA00022840"/>
    </source>
</evidence>
<reference evidence="6 7" key="1">
    <citation type="submission" date="2020-08" db="EMBL/GenBank/DDBJ databases">
        <title>Genome public.</title>
        <authorList>
            <person name="Liu C."/>
            <person name="Sun Q."/>
        </authorList>
    </citation>
    <scope>NUCLEOTIDE SEQUENCE [LARGE SCALE GENOMIC DNA]</scope>
    <source>
        <strain evidence="6 7">BX10</strain>
    </source>
</reference>
<evidence type="ECO:0000256" key="3">
    <source>
        <dbReference type="ARBA" id="ARBA00023015"/>
    </source>
</evidence>
<dbReference type="Gene3D" id="3.40.50.300">
    <property type="entry name" value="P-loop containing nucleotide triphosphate hydrolases"/>
    <property type="match status" value="1"/>
</dbReference>
<dbReference type="Gene3D" id="1.10.10.10">
    <property type="entry name" value="Winged helix-like DNA-binding domain superfamily/Winged helix DNA-binding domain"/>
    <property type="match status" value="1"/>
</dbReference>
<dbReference type="SUPFAM" id="SSF52540">
    <property type="entry name" value="P-loop containing nucleoside triphosphate hydrolases"/>
    <property type="match status" value="1"/>
</dbReference>
<dbReference type="InterPro" id="IPR027417">
    <property type="entry name" value="P-loop_NTPase"/>
</dbReference>
<feature type="domain" description="Sigma-54 factor interaction" evidence="5">
    <location>
        <begin position="1"/>
        <end position="96"/>
    </location>
</feature>
<name>A0ABR7NNE5_9FIRM</name>
<keyword evidence="7" id="KW-1185">Reference proteome</keyword>
<protein>
    <submittedName>
        <fullName evidence="6">Sigma 54-interacting transcriptional regulator</fullName>
    </submittedName>
</protein>
<dbReference type="InterPro" id="IPR025944">
    <property type="entry name" value="Sigma_54_int_dom_CS"/>
</dbReference>
<dbReference type="Gene3D" id="1.10.8.60">
    <property type="match status" value="1"/>
</dbReference>
<dbReference type="InterPro" id="IPR058031">
    <property type="entry name" value="AAA_lid_NorR"/>
</dbReference>
<dbReference type="InterPro" id="IPR002078">
    <property type="entry name" value="Sigma_54_int"/>
</dbReference>
<dbReference type="PROSITE" id="PS50045">
    <property type="entry name" value="SIGMA54_INTERACT_4"/>
    <property type="match status" value="1"/>
</dbReference>
<dbReference type="PROSITE" id="PS00688">
    <property type="entry name" value="SIGMA54_INTERACT_3"/>
    <property type="match status" value="1"/>
</dbReference>
<keyword evidence="2" id="KW-0067">ATP-binding</keyword>
<keyword evidence="4" id="KW-0804">Transcription</keyword>
<accession>A0ABR7NNE5</accession>
<gene>
    <name evidence="6" type="ORF">H8708_00100</name>
</gene>
<sequence>MIPIDVRIISATNCNLQKLVEEKKFRLDLYYRLNTLILQTVPLRERPGDISDMLLHFFKKNRIKKNIHQDAMRFMEQYDWPGNVRELQNVVSYLSILEGENIHASDFPEYMMRNGKKSGDDPVAGVETETVILECLDWYRKEGKKIGRKGLAEKIKEYGVFLTEAELRQCLEQMKSAGLVEIYKGRGGTQISEGGREKLGRKKI</sequence>
<dbReference type="PANTHER" id="PTHR32071">
    <property type="entry name" value="TRANSCRIPTIONAL REGULATORY PROTEIN"/>
    <property type="match status" value="1"/>
</dbReference>
<evidence type="ECO:0000259" key="5">
    <source>
        <dbReference type="PROSITE" id="PS50045"/>
    </source>
</evidence>
<proteinExistence type="predicted"/>
<keyword evidence="3" id="KW-0805">Transcription regulation</keyword>
<keyword evidence="1" id="KW-0547">Nucleotide-binding</keyword>
<evidence type="ECO:0000313" key="7">
    <source>
        <dbReference type="Proteomes" id="UP000647491"/>
    </source>
</evidence>
<dbReference type="EMBL" id="JACRTJ010000001">
    <property type="protein sequence ID" value="MBC8597649.1"/>
    <property type="molecule type" value="Genomic_DNA"/>
</dbReference>
<comment type="caution">
    <text evidence="6">The sequence shown here is derived from an EMBL/GenBank/DDBJ whole genome shotgun (WGS) entry which is preliminary data.</text>
</comment>
<dbReference type="Pfam" id="PF25601">
    <property type="entry name" value="AAA_lid_14"/>
    <property type="match status" value="1"/>
</dbReference>
<dbReference type="InterPro" id="IPR036388">
    <property type="entry name" value="WH-like_DNA-bd_sf"/>
</dbReference>
<evidence type="ECO:0000256" key="1">
    <source>
        <dbReference type="ARBA" id="ARBA00022741"/>
    </source>
</evidence>
<dbReference type="Pfam" id="PF00158">
    <property type="entry name" value="Sigma54_activat"/>
    <property type="match status" value="1"/>
</dbReference>
<evidence type="ECO:0000256" key="4">
    <source>
        <dbReference type="ARBA" id="ARBA00023163"/>
    </source>
</evidence>
<dbReference type="Proteomes" id="UP000647491">
    <property type="component" value="Unassembled WGS sequence"/>
</dbReference>
<evidence type="ECO:0000313" key="6">
    <source>
        <dbReference type="EMBL" id="MBC8597649.1"/>
    </source>
</evidence>
<dbReference type="PANTHER" id="PTHR32071:SF57">
    <property type="entry name" value="C4-DICARBOXYLATE TRANSPORT TRANSCRIPTIONAL REGULATORY PROTEIN DCTD"/>
    <property type="match status" value="1"/>
</dbReference>